<reference evidence="1" key="1">
    <citation type="submission" date="2020-05" db="EMBL/GenBank/DDBJ databases">
        <title>Large-scale comparative analyses of tick genomes elucidate their genetic diversity and vector capacities.</title>
        <authorList>
            <person name="Jia N."/>
            <person name="Wang J."/>
            <person name="Shi W."/>
            <person name="Du L."/>
            <person name="Sun Y."/>
            <person name="Zhan W."/>
            <person name="Jiang J."/>
            <person name="Wang Q."/>
            <person name="Zhang B."/>
            <person name="Ji P."/>
            <person name="Sakyi L.B."/>
            <person name="Cui X."/>
            <person name="Yuan T."/>
            <person name="Jiang B."/>
            <person name="Yang W."/>
            <person name="Lam T.T.-Y."/>
            <person name="Chang Q."/>
            <person name="Ding S."/>
            <person name="Wang X."/>
            <person name="Zhu J."/>
            <person name="Ruan X."/>
            <person name="Zhao L."/>
            <person name="Wei J."/>
            <person name="Que T."/>
            <person name="Du C."/>
            <person name="Cheng J."/>
            <person name="Dai P."/>
            <person name="Han X."/>
            <person name="Huang E."/>
            <person name="Gao Y."/>
            <person name="Liu J."/>
            <person name="Shao H."/>
            <person name="Ye R."/>
            <person name="Li L."/>
            <person name="Wei W."/>
            <person name="Wang X."/>
            <person name="Wang C."/>
            <person name="Yang T."/>
            <person name="Huo Q."/>
            <person name="Li W."/>
            <person name="Guo W."/>
            <person name="Chen H."/>
            <person name="Zhou L."/>
            <person name="Ni X."/>
            <person name="Tian J."/>
            <person name="Zhou Y."/>
            <person name="Sheng Y."/>
            <person name="Liu T."/>
            <person name="Pan Y."/>
            <person name="Xia L."/>
            <person name="Li J."/>
            <person name="Zhao F."/>
            <person name="Cao W."/>
        </authorList>
    </citation>
    <scope>NUCLEOTIDE SEQUENCE</scope>
    <source>
        <strain evidence="1">Hyas-2018</strain>
    </source>
</reference>
<gene>
    <name evidence="1" type="ORF">HPB50_016696</name>
</gene>
<dbReference type="EMBL" id="CM023488">
    <property type="protein sequence ID" value="KAH6924402.1"/>
    <property type="molecule type" value="Genomic_DNA"/>
</dbReference>
<dbReference type="Proteomes" id="UP000821845">
    <property type="component" value="Chromosome 8"/>
</dbReference>
<proteinExistence type="predicted"/>
<accession>A0ACB7RRG7</accession>
<organism evidence="1 2">
    <name type="scientific">Hyalomma asiaticum</name>
    <name type="common">Tick</name>
    <dbReference type="NCBI Taxonomy" id="266040"/>
    <lineage>
        <taxon>Eukaryota</taxon>
        <taxon>Metazoa</taxon>
        <taxon>Ecdysozoa</taxon>
        <taxon>Arthropoda</taxon>
        <taxon>Chelicerata</taxon>
        <taxon>Arachnida</taxon>
        <taxon>Acari</taxon>
        <taxon>Parasitiformes</taxon>
        <taxon>Ixodida</taxon>
        <taxon>Ixodoidea</taxon>
        <taxon>Ixodidae</taxon>
        <taxon>Hyalomminae</taxon>
        <taxon>Hyalomma</taxon>
    </lineage>
</organism>
<keyword evidence="2" id="KW-1185">Reference proteome</keyword>
<protein>
    <submittedName>
        <fullName evidence="1">Uncharacterized protein</fullName>
    </submittedName>
</protein>
<name>A0ACB7RRG7_HYAAI</name>
<evidence type="ECO:0000313" key="1">
    <source>
        <dbReference type="EMBL" id="KAH6924402.1"/>
    </source>
</evidence>
<comment type="caution">
    <text evidence="1">The sequence shown here is derived from an EMBL/GenBank/DDBJ whole genome shotgun (WGS) entry which is preliminary data.</text>
</comment>
<evidence type="ECO:0000313" key="2">
    <source>
        <dbReference type="Proteomes" id="UP000821845"/>
    </source>
</evidence>
<sequence length="442" mass="50933">MDARRMYASLSQSREWPTHRPVSRLTAKFILDYVLTSGLSDEDELVSLACRAMEWWAEVFRHYDPDDQGYIPCDVFHEALAACGYNVSEDYVAGVLRICERLGWVSFDGFIKACATTAVSPLAKPCRFCELKKKQPFSGLPNRFLGSESTWLLRYFVTMSSLFFPIVVLGNGHVRSTDIGQGMAKEITRLREDMKAELAQMKQEFKEQLKQHREALERDMRNEIREMKVEHKNRIQSIEFGHASVEELKAKLSAEETARRKLENENIALQKRCQALECKARELEKRFVRSEQYSRNKNLEIQGVVSTDDESVLDTVQVIGKAIKEEIVETDIEICHRVPTRDPEKSNIIVQFKSRTKRDAVLHKAKKARLSNKDIGSDNTQKIYVNEHLCPTLKRLLGIAIGRKRDNGWKSVWSYNGKIFARKSDETPIVRIEHDEDLSKIC</sequence>